<dbReference type="AlphaFoldDB" id="A0A0A0LC34"/>
<reference evidence="1 2" key="1">
    <citation type="journal article" date="2009" name="Nat. Genet.">
        <title>The genome of the cucumber, Cucumis sativus L.</title>
        <authorList>
            <person name="Huang S."/>
            <person name="Li R."/>
            <person name="Zhang Z."/>
            <person name="Li L."/>
            <person name="Gu X."/>
            <person name="Fan W."/>
            <person name="Lucas W.J."/>
            <person name="Wang X."/>
            <person name="Xie B."/>
            <person name="Ni P."/>
            <person name="Ren Y."/>
            <person name="Zhu H."/>
            <person name="Li J."/>
            <person name="Lin K."/>
            <person name="Jin W."/>
            <person name="Fei Z."/>
            <person name="Li G."/>
            <person name="Staub J."/>
            <person name="Kilian A."/>
            <person name="van der Vossen E.A."/>
            <person name="Wu Y."/>
            <person name="Guo J."/>
            <person name="He J."/>
            <person name="Jia Z."/>
            <person name="Ren Y."/>
            <person name="Tian G."/>
            <person name="Lu Y."/>
            <person name="Ruan J."/>
            <person name="Qian W."/>
            <person name="Wang M."/>
            <person name="Huang Q."/>
            <person name="Li B."/>
            <person name="Xuan Z."/>
            <person name="Cao J."/>
            <person name="Asan"/>
            <person name="Wu Z."/>
            <person name="Zhang J."/>
            <person name="Cai Q."/>
            <person name="Bai Y."/>
            <person name="Zhao B."/>
            <person name="Han Y."/>
            <person name="Li Y."/>
            <person name="Li X."/>
            <person name="Wang S."/>
            <person name="Shi Q."/>
            <person name="Liu S."/>
            <person name="Cho W.K."/>
            <person name="Kim J.Y."/>
            <person name="Xu Y."/>
            <person name="Heller-Uszynska K."/>
            <person name="Miao H."/>
            <person name="Cheng Z."/>
            <person name="Zhang S."/>
            <person name="Wu J."/>
            <person name="Yang Y."/>
            <person name="Kang H."/>
            <person name="Li M."/>
            <person name="Liang H."/>
            <person name="Ren X."/>
            <person name="Shi Z."/>
            <person name="Wen M."/>
            <person name="Jian M."/>
            <person name="Yang H."/>
            <person name="Zhang G."/>
            <person name="Yang Z."/>
            <person name="Chen R."/>
            <person name="Liu S."/>
            <person name="Li J."/>
            <person name="Ma L."/>
            <person name="Liu H."/>
            <person name="Zhou Y."/>
            <person name="Zhao J."/>
            <person name="Fang X."/>
            <person name="Li G."/>
            <person name="Fang L."/>
            <person name="Li Y."/>
            <person name="Liu D."/>
            <person name="Zheng H."/>
            <person name="Zhang Y."/>
            <person name="Qin N."/>
            <person name="Li Z."/>
            <person name="Yang G."/>
            <person name="Yang S."/>
            <person name="Bolund L."/>
            <person name="Kristiansen K."/>
            <person name="Zheng H."/>
            <person name="Li S."/>
            <person name="Zhang X."/>
            <person name="Yang H."/>
            <person name="Wang J."/>
            <person name="Sun R."/>
            <person name="Zhang B."/>
            <person name="Jiang S."/>
            <person name="Wang J."/>
            <person name="Du Y."/>
            <person name="Li S."/>
        </authorList>
    </citation>
    <scope>NUCLEOTIDE SEQUENCE [LARGE SCALE GENOMIC DNA]</scope>
    <source>
        <strain evidence="2">cv. 9930</strain>
    </source>
</reference>
<organism evidence="1 2">
    <name type="scientific">Cucumis sativus</name>
    <name type="common">Cucumber</name>
    <dbReference type="NCBI Taxonomy" id="3659"/>
    <lineage>
        <taxon>Eukaryota</taxon>
        <taxon>Viridiplantae</taxon>
        <taxon>Streptophyta</taxon>
        <taxon>Embryophyta</taxon>
        <taxon>Tracheophyta</taxon>
        <taxon>Spermatophyta</taxon>
        <taxon>Magnoliopsida</taxon>
        <taxon>eudicotyledons</taxon>
        <taxon>Gunneridae</taxon>
        <taxon>Pentapetalae</taxon>
        <taxon>rosids</taxon>
        <taxon>fabids</taxon>
        <taxon>Cucurbitales</taxon>
        <taxon>Cucurbitaceae</taxon>
        <taxon>Benincaseae</taxon>
        <taxon>Cucumis</taxon>
    </lineage>
</organism>
<reference evidence="1 2" key="3">
    <citation type="journal article" date="2010" name="BMC Genomics">
        <title>Transcriptome sequencing and comparative analysis of cucumber flowers with different sex types.</title>
        <authorList>
            <person name="Guo S."/>
            <person name="Zheng Y."/>
            <person name="Joung J.G."/>
            <person name="Liu S."/>
            <person name="Zhang Z."/>
            <person name="Crasta O.R."/>
            <person name="Sobral B.W."/>
            <person name="Xu Y."/>
            <person name="Huang S."/>
            <person name="Fei Z."/>
        </authorList>
    </citation>
    <scope>NUCLEOTIDE SEQUENCE [LARGE SCALE GENOMIC DNA]</scope>
    <source>
        <strain evidence="2">cv. 9930</strain>
    </source>
</reference>
<dbReference type="EMBL" id="CM002924">
    <property type="protein sequence ID" value="KGN58262.1"/>
    <property type="molecule type" value="Genomic_DNA"/>
</dbReference>
<proteinExistence type="predicted"/>
<protein>
    <submittedName>
        <fullName evidence="1">Uncharacterized protein</fullName>
    </submittedName>
</protein>
<accession>A0A0A0LC34</accession>
<keyword evidence="2" id="KW-1185">Reference proteome</keyword>
<dbReference type="Proteomes" id="UP000029981">
    <property type="component" value="Chromosome 3"/>
</dbReference>
<sequence>MKISNRHAIPIISSRFRSLPSWKNIVHLQMFTIFERRSSPKSIISRCRSPTIIAHQVLRLKQYNLQSQALIISPPLNHSLALLPGLSILGFLQLRLL</sequence>
<gene>
    <name evidence="1" type="ORF">Csa_3G600520</name>
</gene>
<evidence type="ECO:0000313" key="1">
    <source>
        <dbReference type="EMBL" id="KGN58262.1"/>
    </source>
</evidence>
<name>A0A0A0LC34_CUCSA</name>
<reference evidence="1 2" key="4">
    <citation type="journal article" date="2011" name="BMC Genomics">
        <title>RNA-Seq improves annotation of protein-coding genes in the cucumber genome.</title>
        <authorList>
            <person name="Li Z."/>
            <person name="Zhang Z."/>
            <person name="Yan P."/>
            <person name="Huang S."/>
            <person name="Fei Z."/>
            <person name="Lin K."/>
        </authorList>
    </citation>
    <scope>NUCLEOTIDE SEQUENCE [LARGE SCALE GENOMIC DNA]</scope>
    <source>
        <strain evidence="2">cv. 9930</strain>
    </source>
</reference>
<dbReference type="Gramene" id="KGN58262">
    <property type="protein sequence ID" value="KGN58262"/>
    <property type="gene ID" value="Csa_3G600520"/>
</dbReference>
<evidence type="ECO:0000313" key="2">
    <source>
        <dbReference type="Proteomes" id="UP000029981"/>
    </source>
</evidence>
<reference evidence="1 2" key="2">
    <citation type="journal article" date="2009" name="PLoS ONE">
        <title>An integrated genetic and cytogenetic map of the cucumber genome.</title>
        <authorList>
            <person name="Ren Y."/>
            <person name="Zhang Z."/>
            <person name="Liu J."/>
            <person name="Staub J.E."/>
            <person name="Han Y."/>
            <person name="Cheng Z."/>
            <person name="Li X."/>
            <person name="Lu J."/>
            <person name="Miao H."/>
            <person name="Kang H."/>
            <person name="Xie B."/>
            <person name="Gu X."/>
            <person name="Wang X."/>
            <person name="Du Y."/>
            <person name="Jin W."/>
            <person name="Huang S."/>
        </authorList>
    </citation>
    <scope>NUCLEOTIDE SEQUENCE [LARGE SCALE GENOMIC DNA]</scope>
    <source>
        <strain evidence="2">cv. 9930</strain>
    </source>
</reference>